<evidence type="ECO:0000256" key="1">
    <source>
        <dbReference type="SAM" id="MobiDB-lite"/>
    </source>
</evidence>
<protein>
    <recommendedName>
        <fullName evidence="4">SMP domain-containing protein</fullName>
    </recommendedName>
</protein>
<feature type="compositionally biased region" description="Basic and acidic residues" evidence="1">
    <location>
        <begin position="1"/>
        <end position="12"/>
    </location>
</feature>
<proteinExistence type="predicted"/>
<feature type="region of interest" description="Disordered" evidence="1">
    <location>
        <begin position="1"/>
        <end position="66"/>
    </location>
</feature>
<comment type="caution">
    <text evidence="2">The sequence shown here is derived from an EMBL/GenBank/DDBJ whole genome shotgun (WGS) entry which is preliminary data.</text>
</comment>
<name>A0ABY6ULN6_BIOOC</name>
<accession>A0ABY6ULN6</accession>
<sequence length="66" mass="6671">MPQHQMTKEDSSRIQSTQAKSGGDMGFAARAQSAADTRASSSSNNNNNSGGGGGQSQGGNAANNKR</sequence>
<dbReference type="EMBL" id="CABFNS010000833">
    <property type="protein sequence ID" value="VUC31565.1"/>
    <property type="molecule type" value="Genomic_DNA"/>
</dbReference>
<evidence type="ECO:0008006" key="4">
    <source>
        <dbReference type="Google" id="ProtNLM"/>
    </source>
</evidence>
<keyword evidence="3" id="KW-1185">Reference proteome</keyword>
<gene>
    <name evidence="2" type="ORF">CLO192961_LOCUS305562</name>
</gene>
<reference evidence="2 3" key="1">
    <citation type="submission" date="2019-06" db="EMBL/GenBank/DDBJ databases">
        <authorList>
            <person name="Broberg M."/>
        </authorList>
    </citation>
    <scope>NUCLEOTIDE SEQUENCE [LARGE SCALE GENOMIC DNA]</scope>
</reference>
<evidence type="ECO:0000313" key="2">
    <source>
        <dbReference type="EMBL" id="VUC31565.1"/>
    </source>
</evidence>
<dbReference type="Proteomes" id="UP000766486">
    <property type="component" value="Unassembled WGS sequence"/>
</dbReference>
<evidence type="ECO:0000313" key="3">
    <source>
        <dbReference type="Proteomes" id="UP000766486"/>
    </source>
</evidence>
<organism evidence="2 3">
    <name type="scientific">Bionectria ochroleuca</name>
    <name type="common">Gliocladium roseum</name>
    <dbReference type="NCBI Taxonomy" id="29856"/>
    <lineage>
        <taxon>Eukaryota</taxon>
        <taxon>Fungi</taxon>
        <taxon>Dikarya</taxon>
        <taxon>Ascomycota</taxon>
        <taxon>Pezizomycotina</taxon>
        <taxon>Sordariomycetes</taxon>
        <taxon>Hypocreomycetidae</taxon>
        <taxon>Hypocreales</taxon>
        <taxon>Bionectriaceae</taxon>
        <taxon>Clonostachys</taxon>
    </lineage>
</organism>
<feature type="compositionally biased region" description="Low complexity" evidence="1">
    <location>
        <begin position="28"/>
        <end position="48"/>
    </location>
</feature>